<evidence type="ECO:0000259" key="9">
    <source>
        <dbReference type="PROSITE" id="PS51379"/>
    </source>
</evidence>
<comment type="similarity">
    <text evidence="2">Belongs to the HdrA family.</text>
</comment>
<dbReference type="eggNOG" id="COG1148">
    <property type="taxonomic scope" value="Bacteria"/>
</dbReference>
<dbReference type="InterPro" id="IPR017896">
    <property type="entry name" value="4Fe4S_Fe-S-bd"/>
</dbReference>
<dbReference type="InterPro" id="IPR039650">
    <property type="entry name" value="HdrA-like"/>
</dbReference>
<evidence type="ECO:0000256" key="1">
    <source>
        <dbReference type="ARBA" id="ARBA00001974"/>
    </source>
</evidence>
<dbReference type="PATRIC" id="fig|237368.3.peg.2041"/>
<feature type="domain" description="4Fe-4S ferredoxin-type" evidence="9">
    <location>
        <begin position="236"/>
        <end position="265"/>
    </location>
</feature>
<comment type="cofactor">
    <cofactor evidence="1">
        <name>FAD</name>
        <dbReference type="ChEBI" id="CHEBI:57692"/>
    </cofactor>
</comment>
<evidence type="ECO:0000313" key="10">
    <source>
        <dbReference type="EMBL" id="KHE92320.1"/>
    </source>
</evidence>
<dbReference type="Pfam" id="PF12838">
    <property type="entry name" value="Fer4_7"/>
    <property type="match status" value="1"/>
</dbReference>
<dbReference type="PANTHER" id="PTHR43498:SF1">
    <property type="entry name" value="COB--COM HETERODISULFIDE REDUCTASE IRON-SULFUR SUBUNIT A"/>
    <property type="match status" value="1"/>
</dbReference>
<evidence type="ECO:0000256" key="4">
    <source>
        <dbReference type="ARBA" id="ARBA00022723"/>
    </source>
</evidence>
<evidence type="ECO:0000256" key="3">
    <source>
        <dbReference type="ARBA" id="ARBA00022485"/>
    </source>
</evidence>
<evidence type="ECO:0000256" key="2">
    <source>
        <dbReference type="ARBA" id="ARBA00006561"/>
    </source>
</evidence>
<keyword evidence="5" id="KW-0285">Flavoprotein</keyword>
<dbReference type="InterPro" id="IPR036188">
    <property type="entry name" value="FAD/NAD-bd_sf"/>
</dbReference>
<reference evidence="10 11" key="1">
    <citation type="submission" date="2014-10" db="EMBL/GenBank/DDBJ databases">
        <title>Draft genome of anammox bacterium scalindua brodae, obtained using differential coverage binning of sequence data from two enrichment reactors.</title>
        <authorList>
            <person name="Speth D.R."/>
            <person name="Russ L."/>
            <person name="Kartal B."/>
            <person name="Op den Camp H.J."/>
            <person name="Dutilh B.E."/>
            <person name="Jetten M.S."/>
        </authorList>
    </citation>
    <scope>NUCLEOTIDE SEQUENCE [LARGE SCALE GENOMIC DNA]</scope>
    <source>
        <strain evidence="10">RU1</strain>
    </source>
</reference>
<dbReference type="PROSITE" id="PS51379">
    <property type="entry name" value="4FE4S_FER_2"/>
    <property type="match status" value="3"/>
</dbReference>
<sequence length="682" mass="74830">MSKKIGVFVCHCGTNISATVDVEKVAEEAKKNNPGVSYTTTYKYMCSDPGQKLLRDKIKEEGLDGVVVAACSPKMHEHTFRNASKKAGMNPYHVEISNLREQCSWVHPDKPTGTEKSIDLVRMMTEKTRKDKSLNPIKVPVTKRALVIGGGIAGIQAALDIADAGHEVVMVEREASIGGHMAQLSETFPTLDCSQCIMTPKMVELAQNENIKLYTWSEIEAVDGYLGNFDVKIRKKARSVDLDLCTGCSSCWQVCPSKKIKSEFDMKLGNRTAIYIPFPQAIPSKPVIDREHCLLFKDARKKNIPPNDSKVCRKCLDVCPIAPVKAIDYSQEDEIITEKIGAIVVATGYKELDDTSMYGEYGGGKYQDVITGLQFERLASASGPTEGEIQRPSDGKVPEIIVFIQCVGSRDPAKGCSYCSKTCCMYTAKHTMLYKHKVHDGHAYVFYIDIRCAGKDYEEFWLRAVEEEGATYLRGRVSRIYKKGDKLVVLGADTLTGSVVEIEADMVVLASAMKAQDDAEKFAQKLSIQYNKDKFFSEIHPKLKPVESSSAGIFLAGTCQGPKDIPETVAQAGAAASKVLALLSADELEREPVVAKVDRLPAPIFSTCIGCFYCKRVCPYGAIAEEDIKARDGSVIKTVARVNEGLCQGCGLCAATCRSKSVELAGFNDEQVYAEINSVEFS</sequence>
<evidence type="ECO:0000256" key="7">
    <source>
        <dbReference type="ARBA" id="ARBA00023004"/>
    </source>
</evidence>
<accession>A0A0B0ENW9</accession>
<feature type="domain" description="4Fe-4S ferredoxin-type" evidence="9">
    <location>
        <begin position="599"/>
        <end position="628"/>
    </location>
</feature>
<keyword evidence="3" id="KW-0004">4Fe-4S</keyword>
<comment type="caution">
    <text evidence="10">The sequence shown here is derived from an EMBL/GenBank/DDBJ whole genome shotgun (WGS) entry which is preliminary data.</text>
</comment>
<dbReference type="InterPro" id="IPR017900">
    <property type="entry name" value="4Fe4S_Fe_S_CS"/>
</dbReference>
<feature type="domain" description="4Fe-4S ferredoxin-type" evidence="9">
    <location>
        <begin position="638"/>
        <end position="667"/>
    </location>
</feature>
<evidence type="ECO:0000256" key="6">
    <source>
        <dbReference type="ARBA" id="ARBA00023002"/>
    </source>
</evidence>
<dbReference type="Pfam" id="PF00037">
    <property type="entry name" value="Fer4"/>
    <property type="match status" value="1"/>
</dbReference>
<dbReference type="Proteomes" id="UP000030652">
    <property type="component" value="Unassembled WGS sequence"/>
</dbReference>
<dbReference type="Gene3D" id="3.50.50.60">
    <property type="entry name" value="FAD/NAD(P)-binding domain"/>
    <property type="match status" value="1"/>
</dbReference>
<dbReference type="Gene3D" id="3.30.70.20">
    <property type="match status" value="2"/>
</dbReference>
<keyword evidence="7" id="KW-0408">Iron</keyword>
<proteinExistence type="inferred from homology"/>
<dbReference type="Gene3D" id="3.40.50.720">
    <property type="entry name" value="NAD(P)-binding Rossmann-like Domain"/>
    <property type="match status" value="1"/>
</dbReference>
<gene>
    <name evidence="10" type="primary">ndhI</name>
    <name evidence="10" type="ORF">SCABRO_01877</name>
</gene>
<keyword evidence="8" id="KW-0411">Iron-sulfur</keyword>
<dbReference type="SUPFAM" id="SSF51905">
    <property type="entry name" value="FAD/NAD(P)-binding domain"/>
    <property type="match status" value="1"/>
</dbReference>
<dbReference type="PANTHER" id="PTHR43498">
    <property type="entry name" value="FERREDOXIN:COB-COM HETERODISULFIDE REDUCTASE SUBUNIT A"/>
    <property type="match status" value="1"/>
</dbReference>
<dbReference type="GO" id="GO:0051539">
    <property type="term" value="F:4 iron, 4 sulfur cluster binding"/>
    <property type="evidence" value="ECO:0007669"/>
    <property type="project" value="UniProtKB-KW"/>
</dbReference>
<dbReference type="AlphaFoldDB" id="A0A0B0ENW9"/>
<keyword evidence="5" id="KW-0274">FAD</keyword>
<dbReference type="EMBL" id="JRYO01000135">
    <property type="protein sequence ID" value="KHE92320.1"/>
    <property type="molecule type" value="Genomic_DNA"/>
</dbReference>
<dbReference type="EC" id="1.6.99.5" evidence="10"/>
<dbReference type="GO" id="GO:0016491">
    <property type="term" value="F:oxidoreductase activity"/>
    <property type="evidence" value="ECO:0007669"/>
    <property type="project" value="UniProtKB-KW"/>
</dbReference>
<keyword evidence="6 10" id="KW-0560">Oxidoreductase</keyword>
<dbReference type="SUPFAM" id="SSF54862">
    <property type="entry name" value="4Fe-4S ferredoxins"/>
    <property type="match status" value="1"/>
</dbReference>
<name>A0A0B0ENW9_9BACT</name>
<dbReference type="GO" id="GO:0046872">
    <property type="term" value="F:metal ion binding"/>
    <property type="evidence" value="ECO:0007669"/>
    <property type="project" value="UniProtKB-KW"/>
</dbReference>
<dbReference type="PROSITE" id="PS00198">
    <property type="entry name" value="4FE4S_FER_1"/>
    <property type="match status" value="2"/>
</dbReference>
<protein>
    <submittedName>
        <fullName evidence="10">NAD(P)H-quinone oxidoreductase subunit I, chloroplastic</fullName>
        <ecNumber evidence="10">1.6.99.5</ecNumber>
    </submittedName>
</protein>
<evidence type="ECO:0000256" key="5">
    <source>
        <dbReference type="ARBA" id="ARBA00022827"/>
    </source>
</evidence>
<evidence type="ECO:0000313" key="11">
    <source>
        <dbReference type="Proteomes" id="UP000030652"/>
    </source>
</evidence>
<evidence type="ECO:0000256" key="8">
    <source>
        <dbReference type="ARBA" id="ARBA00023014"/>
    </source>
</evidence>
<organism evidence="10 11">
    <name type="scientific">Candidatus Scalindua brodae</name>
    <dbReference type="NCBI Taxonomy" id="237368"/>
    <lineage>
        <taxon>Bacteria</taxon>
        <taxon>Pseudomonadati</taxon>
        <taxon>Planctomycetota</taxon>
        <taxon>Candidatus Brocadiia</taxon>
        <taxon>Candidatus Brocadiales</taxon>
        <taxon>Candidatus Scalinduaceae</taxon>
        <taxon>Candidatus Scalindua</taxon>
    </lineage>
</organism>
<dbReference type="Pfam" id="PF12831">
    <property type="entry name" value="FAD_oxidored"/>
    <property type="match status" value="1"/>
</dbReference>
<keyword evidence="4" id="KW-0479">Metal-binding</keyword>